<protein>
    <recommendedName>
        <fullName evidence="3">LysR substrate-binding domain-containing protein</fullName>
    </recommendedName>
</protein>
<gene>
    <name evidence="1" type="ORF">HNR25_004395</name>
</gene>
<sequence>MALVPRLLPVAADHPVVRVRLHGTPQPSRSILTAVRSGSGDHPAVALGLAALGEAAARDPADAPPAGDRPR</sequence>
<evidence type="ECO:0008006" key="3">
    <source>
        <dbReference type="Google" id="ProtNLM"/>
    </source>
</evidence>
<evidence type="ECO:0000313" key="2">
    <source>
        <dbReference type="Proteomes" id="UP000578077"/>
    </source>
</evidence>
<evidence type="ECO:0000313" key="1">
    <source>
        <dbReference type="EMBL" id="MBB6000644.1"/>
    </source>
</evidence>
<dbReference type="EMBL" id="JACHLY010000001">
    <property type="protein sequence ID" value="MBB6000644.1"/>
    <property type="molecule type" value="Genomic_DNA"/>
</dbReference>
<dbReference type="RefSeq" id="WP_221457766.1">
    <property type="nucleotide sequence ID" value="NZ_JACHLY010000001.1"/>
</dbReference>
<reference evidence="1 2" key="1">
    <citation type="submission" date="2020-08" db="EMBL/GenBank/DDBJ databases">
        <title>Sequencing the genomes of 1000 actinobacteria strains.</title>
        <authorList>
            <person name="Klenk H.-P."/>
        </authorList>
    </citation>
    <scope>NUCLEOTIDE SEQUENCE [LARGE SCALE GENOMIC DNA]</scope>
    <source>
        <strain evidence="1 2">DSM 44593</strain>
    </source>
</reference>
<accession>A0A841EE38</accession>
<dbReference type="Proteomes" id="UP000578077">
    <property type="component" value="Unassembled WGS sequence"/>
</dbReference>
<proteinExistence type="predicted"/>
<organism evidence="1 2">
    <name type="scientific">Streptomonospora salina</name>
    <dbReference type="NCBI Taxonomy" id="104205"/>
    <lineage>
        <taxon>Bacteria</taxon>
        <taxon>Bacillati</taxon>
        <taxon>Actinomycetota</taxon>
        <taxon>Actinomycetes</taxon>
        <taxon>Streptosporangiales</taxon>
        <taxon>Nocardiopsidaceae</taxon>
        <taxon>Streptomonospora</taxon>
    </lineage>
</organism>
<dbReference type="AlphaFoldDB" id="A0A841EE38"/>
<comment type="caution">
    <text evidence="1">The sequence shown here is derived from an EMBL/GenBank/DDBJ whole genome shotgun (WGS) entry which is preliminary data.</text>
</comment>
<keyword evidence="2" id="KW-1185">Reference proteome</keyword>
<name>A0A841EE38_9ACTN</name>